<protein>
    <submittedName>
        <fullName evidence="1">Uncharacterized protein</fullName>
    </submittedName>
</protein>
<dbReference type="InParanoid" id="A0A2T3B1B3"/>
<reference evidence="1 2" key="1">
    <citation type="journal article" date="2018" name="New Phytol.">
        <title>Comparative genomics and transcriptomics depict ericoid mycorrhizal fungi as versatile saprotrophs and plant mutualists.</title>
        <authorList>
            <person name="Martino E."/>
            <person name="Morin E."/>
            <person name="Grelet G.A."/>
            <person name="Kuo A."/>
            <person name="Kohler A."/>
            <person name="Daghino S."/>
            <person name="Barry K.W."/>
            <person name="Cichocki N."/>
            <person name="Clum A."/>
            <person name="Dockter R.B."/>
            <person name="Hainaut M."/>
            <person name="Kuo R.C."/>
            <person name="LaButti K."/>
            <person name="Lindahl B.D."/>
            <person name="Lindquist E.A."/>
            <person name="Lipzen A."/>
            <person name="Khouja H.R."/>
            <person name="Magnuson J."/>
            <person name="Murat C."/>
            <person name="Ohm R.A."/>
            <person name="Singer S.W."/>
            <person name="Spatafora J.W."/>
            <person name="Wang M."/>
            <person name="Veneault-Fourrey C."/>
            <person name="Henrissat B."/>
            <person name="Grigoriev I.V."/>
            <person name="Martin F.M."/>
            <person name="Perotto S."/>
        </authorList>
    </citation>
    <scope>NUCLEOTIDE SEQUENCE [LARGE SCALE GENOMIC DNA]</scope>
    <source>
        <strain evidence="1 2">ATCC 22711</strain>
    </source>
</reference>
<dbReference type="AlphaFoldDB" id="A0A2T3B1B3"/>
<proteinExistence type="predicted"/>
<name>A0A2T3B1B3_AMORE</name>
<keyword evidence="2" id="KW-1185">Reference proteome</keyword>
<sequence length="253" mass="29135">MAPGREHALAIPELLENSIEGQLERFQLQLQRGNKTVAGKHQLLSQVPWRLFLANVYILYEQEREARQTRKRVRKDRWRPKTPSARQATVLVLFVDNLLPVLLTGITITRQEAEAKFERWLPLGKRWAKLVQAYGPAILLLIPYSLTNEGLRTTGLSAVDDAVRYLNSYRPSLGADIHNLTPFLYSIIEDRPLPDQKLHLELLIESQVASEEHATQPLEELFKFTDKYSYFMSEAAPDAYQSTFDDFISWTTP</sequence>
<dbReference type="GeneID" id="36573048"/>
<dbReference type="OrthoDB" id="3515910at2759"/>
<accession>A0A2T3B1B3</accession>
<organism evidence="1 2">
    <name type="scientific">Amorphotheca resinae ATCC 22711</name>
    <dbReference type="NCBI Taxonomy" id="857342"/>
    <lineage>
        <taxon>Eukaryota</taxon>
        <taxon>Fungi</taxon>
        <taxon>Dikarya</taxon>
        <taxon>Ascomycota</taxon>
        <taxon>Pezizomycotina</taxon>
        <taxon>Leotiomycetes</taxon>
        <taxon>Helotiales</taxon>
        <taxon>Amorphothecaceae</taxon>
        <taxon>Amorphotheca</taxon>
    </lineage>
</organism>
<evidence type="ECO:0000313" key="1">
    <source>
        <dbReference type="EMBL" id="PSS18345.1"/>
    </source>
</evidence>
<dbReference type="EMBL" id="KZ679011">
    <property type="protein sequence ID" value="PSS18345.1"/>
    <property type="molecule type" value="Genomic_DNA"/>
</dbReference>
<dbReference type="Proteomes" id="UP000241818">
    <property type="component" value="Unassembled WGS sequence"/>
</dbReference>
<gene>
    <name evidence="1" type="ORF">M430DRAFT_237982</name>
</gene>
<dbReference type="RefSeq" id="XP_024720697.1">
    <property type="nucleotide sequence ID" value="XM_024864967.1"/>
</dbReference>
<evidence type="ECO:0000313" key="2">
    <source>
        <dbReference type="Proteomes" id="UP000241818"/>
    </source>
</evidence>